<gene>
    <name evidence="2" type="ORF">LCGC14_0816580</name>
</gene>
<dbReference type="AlphaFoldDB" id="A0A0F9S500"/>
<feature type="region of interest" description="Disordered" evidence="1">
    <location>
        <begin position="1"/>
        <end position="76"/>
    </location>
</feature>
<accession>A0A0F9S500</accession>
<protein>
    <submittedName>
        <fullName evidence="2">Uncharacterized protein</fullName>
    </submittedName>
</protein>
<comment type="caution">
    <text evidence="2">The sequence shown here is derived from an EMBL/GenBank/DDBJ whole genome shotgun (WGS) entry which is preliminary data.</text>
</comment>
<reference evidence="2" key="1">
    <citation type="journal article" date="2015" name="Nature">
        <title>Complex archaea that bridge the gap between prokaryotes and eukaryotes.</title>
        <authorList>
            <person name="Spang A."/>
            <person name="Saw J.H."/>
            <person name="Jorgensen S.L."/>
            <person name="Zaremba-Niedzwiedzka K."/>
            <person name="Martijn J."/>
            <person name="Lind A.E."/>
            <person name="van Eijk R."/>
            <person name="Schleper C."/>
            <person name="Guy L."/>
            <person name="Ettema T.J."/>
        </authorList>
    </citation>
    <scope>NUCLEOTIDE SEQUENCE</scope>
</reference>
<organism evidence="2">
    <name type="scientific">marine sediment metagenome</name>
    <dbReference type="NCBI Taxonomy" id="412755"/>
    <lineage>
        <taxon>unclassified sequences</taxon>
        <taxon>metagenomes</taxon>
        <taxon>ecological metagenomes</taxon>
    </lineage>
</organism>
<dbReference type="EMBL" id="LAZR01002272">
    <property type="protein sequence ID" value="KKN32161.1"/>
    <property type="molecule type" value="Genomic_DNA"/>
</dbReference>
<evidence type="ECO:0000256" key="1">
    <source>
        <dbReference type="SAM" id="MobiDB-lite"/>
    </source>
</evidence>
<evidence type="ECO:0000313" key="2">
    <source>
        <dbReference type="EMBL" id="KKN32161.1"/>
    </source>
</evidence>
<feature type="compositionally biased region" description="Basic and acidic residues" evidence="1">
    <location>
        <begin position="33"/>
        <end position="76"/>
    </location>
</feature>
<proteinExistence type="predicted"/>
<name>A0A0F9S500_9ZZZZ</name>
<sequence length="76" mass="8407">MRLIFQEKPGFSAPGSGWPAANHTESDPVVAEAKLESGWYHEKGNKKKSTEMATKRVSDRHPQPESGDESQRRGGN</sequence>